<proteinExistence type="inferred from homology"/>
<feature type="active site" description="Schiff-base intermediate with substrate" evidence="3">
    <location>
        <position position="188"/>
    </location>
</feature>
<comment type="similarity">
    <text evidence="2">Belongs to the DapA family.</text>
</comment>
<accession>A0AAD6THP2</accession>
<dbReference type="Pfam" id="PF00701">
    <property type="entry name" value="DHDPS"/>
    <property type="match status" value="1"/>
</dbReference>
<dbReference type="PANTHER" id="PTHR12128">
    <property type="entry name" value="DIHYDRODIPICOLINATE SYNTHASE"/>
    <property type="match status" value="1"/>
</dbReference>
<dbReference type="InterPro" id="IPR002220">
    <property type="entry name" value="DapA-like"/>
</dbReference>
<protein>
    <submittedName>
        <fullName evidence="5">Dihydrodipicolinate synthase</fullName>
    </submittedName>
</protein>
<feature type="active site" description="Proton donor/acceptor" evidence="3">
    <location>
        <position position="159"/>
    </location>
</feature>
<reference evidence="5" key="1">
    <citation type="submission" date="2023-03" db="EMBL/GenBank/DDBJ databases">
        <title>Massive genome expansion in bonnet fungi (Mycena s.s.) driven by repeated elements and novel gene families across ecological guilds.</title>
        <authorList>
            <consortium name="Lawrence Berkeley National Laboratory"/>
            <person name="Harder C.B."/>
            <person name="Miyauchi S."/>
            <person name="Viragh M."/>
            <person name="Kuo A."/>
            <person name="Thoen E."/>
            <person name="Andreopoulos B."/>
            <person name="Lu D."/>
            <person name="Skrede I."/>
            <person name="Drula E."/>
            <person name="Henrissat B."/>
            <person name="Morin E."/>
            <person name="Kohler A."/>
            <person name="Barry K."/>
            <person name="LaButti K."/>
            <person name="Morin E."/>
            <person name="Salamov A."/>
            <person name="Lipzen A."/>
            <person name="Mereny Z."/>
            <person name="Hegedus B."/>
            <person name="Baldrian P."/>
            <person name="Stursova M."/>
            <person name="Weitz H."/>
            <person name="Taylor A."/>
            <person name="Grigoriev I.V."/>
            <person name="Nagy L.G."/>
            <person name="Martin F."/>
            <person name="Kauserud H."/>
        </authorList>
    </citation>
    <scope>NUCLEOTIDE SEQUENCE</scope>
    <source>
        <strain evidence="5">CBHHK200</strain>
    </source>
</reference>
<evidence type="ECO:0000256" key="2">
    <source>
        <dbReference type="PIRNR" id="PIRNR001365"/>
    </source>
</evidence>
<feature type="binding site" evidence="4">
    <location>
        <position position="239"/>
    </location>
    <ligand>
        <name>pyruvate</name>
        <dbReference type="ChEBI" id="CHEBI:15361"/>
    </ligand>
</feature>
<dbReference type="Proteomes" id="UP001218188">
    <property type="component" value="Unassembled WGS sequence"/>
</dbReference>
<keyword evidence="6" id="KW-1185">Reference proteome</keyword>
<dbReference type="InterPro" id="IPR013785">
    <property type="entry name" value="Aldolase_TIM"/>
</dbReference>
<sequence length="339" mass="35859">MATTPRASLMSPSTLARPFTDGVYCPLITPFKRDTEAIDFDALQTQVVRLANARMGIVVLGTNGEASHLSDKERSAVIRATREALDTNGFTQIPILAGTGTGSAKETIRLSNEAREAGADYVIVIPPGYFSFALGRDLPSLKKFFIDVLDGSPLPVMIYNFPGAASGIDFNSDFLIDLAEHQNCFGAKLTCAMVGKGHRLSAHTSSAAYKARHPRPFFVMPGFSDILLPALVSRASGCITGTGNIIPKTIVKLYDTAIAALATGGVEQLEAARELQDLVAEADWAVVKAGIGGTKYAMDAYIQAGLGGVPRSPLPPAGTEIKALLATGLKRALAYENSL</sequence>
<dbReference type="EMBL" id="JARJCM010000004">
    <property type="protein sequence ID" value="KAJ7045872.1"/>
    <property type="molecule type" value="Genomic_DNA"/>
</dbReference>
<dbReference type="Gene3D" id="3.20.20.70">
    <property type="entry name" value="Aldolase class I"/>
    <property type="match status" value="1"/>
</dbReference>
<dbReference type="GO" id="GO:0008840">
    <property type="term" value="F:4-hydroxy-tetrahydrodipicolinate synthase activity"/>
    <property type="evidence" value="ECO:0007669"/>
    <property type="project" value="TreeGrafter"/>
</dbReference>
<keyword evidence="1 2" id="KW-0456">Lyase</keyword>
<evidence type="ECO:0000313" key="6">
    <source>
        <dbReference type="Proteomes" id="UP001218188"/>
    </source>
</evidence>
<evidence type="ECO:0000256" key="1">
    <source>
        <dbReference type="ARBA" id="ARBA00023239"/>
    </source>
</evidence>
<gene>
    <name evidence="5" type="ORF">C8F04DRAFT_451764</name>
</gene>
<comment type="caution">
    <text evidence="5">The sequence shown here is derived from an EMBL/GenBank/DDBJ whole genome shotgun (WGS) entry which is preliminary data.</text>
</comment>
<name>A0AAD6THP2_9AGAR</name>
<dbReference type="SUPFAM" id="SSF51569">
    <property type="entry name" value="Aldolase"/>
    <property type="match status" value="1"/>
</dbReference>
<evidence type="ECO:0000256" key="3">
    <source>
        <dbReference type="PIRSR" id="PIRSR001365-1"/>
    </source>
</evidence>
<evidence type="ECO:0000313" key="5">
    <source>
        <dbReference type="EMBL" id="KAJ7045872.1"/>
    </source>
</evidence>
<evidence type="ECO:0000256" key="4">
    <source>
        <dbReference type="PIRSR" id="PIRSR001365-2"/>
    </source>
</evidence>
<dbReference type="PANTHER" id="PTHR12128:SF66">
    <property type="entry name" value="4-HYDROXY-2-OXOGLUTARATE ALDOLASE, MITOCHONDRIAL"/>
    <property type="match status" value="1"/>
</dbReference>
<dbReference type="PIRSF" id="PIRSF001365">
    <property type="entry name" value="DHDPS"/>
    <property type="match status" value="1"/>
</dbReference>
<dbReference type="AlphaFoldDB" id="A0AAD6THP2"/>
<organism evidence="5 6">
    <name type="scientific">Mycena alexandri</name>
    <dbReference type="NCBI Taxonomy" id="1745969"/>
    <lineage>
        <taxon>Eukaryota</taxon>
        <taxon>Fungi</taxon>
        <taxon>Dikarya</taxon>
        <taxon>Basidiomycota</taxon>
        <taxon>Agaricomycotina</taxon>
        <taxon>Agaricomycetes</taxon>
        <taxon>Agaricomycetidae</taxon>
        <taxon>Agaricales</taxon>
        <taxon>Marasmiineae</taxon>
        <taxon>Mycenaceae</taxon>
        <taxon>Mycena</taxon>
    </lineage>
</organism>
<dbReference type="PRINTS" id="PR00146">
    <property type="entry name" value="DHPICSNTHASE"/>
</dbReference>
<dbReference type="CDD" id="cd00408">
    <property type="entry name" value="DHDPS-like"/>
    <property type="match status" value="1"/>
</dbReference>
<dbReference type="SMART" id="SM01130">
    <property type="entry name" value="DHDPS"/>
    <property type="match status" value="1"/>
</dbReference>